<reference evidence="4 5" key="1">
    <citation type="journal article" date="2013" name="PLoS ONE">
        <title>Predicting the Proteins of Angomonas deanei, Strigomonas culicis and Their Respective Endosymbionts Reveals New Aspects of the Trypanosomatidae Family.</title>
        <authorList>
            <person name="Motta M.C."/>
            <person name="Martins A.C."/>
            <person name="de Souza S.S."/>
            <person name="Catta-Preta C.M."/>
            <person name="Silva R."/>
            <person name="Klein C.C."/>
            <person name="de Almeida L.G."/>
            <person name="de Lima Cunha O."/>
            <person name="Ciapina L.P."/>
            <person name="Brocchi M."/>
            <person name="Colabardini A.C."/>
            <person name="de Araujo Lima B."/>
            <person name="Machado C.R."/>
            <person name="de Almeida Soares C.M."/>
            <person name="Probst C.M."/>
            <person name="de Menezes C.B."/>
            <person name="Thompson C.E."/>
            <person name="Bartholomeu D.C."/>
            <person name="Gradia D.F."/>
            <person name="Pavoni D.P."/>
            <person name="Grisard E.C."/>
            <person name="Fantinatti-Garboggini F."/>
            <person name="Marchini F.K."/>
            <person name="Rodrigues-Luiz G.F."/>
            <person name="Wagner G."/>
            <person name="Goldman G.H."/>
            <person name="Fietto J.L."/>
            <person name="Elias M.C."/>
            <person name="Goldman M.H."/>
            <person name="Sagot M.F."/>
            <person name="Pereira M."/>
            <person name="Stoco P.H."/>
            <person name="de Mendonca-Neto R.P."/>
            <person name="Teixeira S.M."/>
            <person name="Maciel T.E."/>
            <person name="de Oliveira Mendes T.A."/>
            <person name="Urmenyi T.P."/>
            <person name="de Souza W."/>
            <person name="Schenkman S."/>
            <person name="de Vasconcelos A.T."/>
        </authorList>
    </citation>
    <scope>NUCLEOTIDE SEQUENCE [LARGE SCALE GENOMIC DNA]</scope>
</reference>
<accession>S9U8Q3</accession>
<dbReference type="OrthoDB" id="245559at2759"/>
<gene>
    <name evidence="4" type="ORF">STCU_05925</name>
</gene>
<evidence type="ECO:0000256" key="3">
    <source>
        <dbReference type="SAM" id="SignalP"/>
    </source>
</evidence>
<evidence type="ECO:0000313" key="4">
    <source>
        <dbReference type="EMBL" id="EPY27092.1"/>
    </source>
</evidence>
<proteinExistence type="predicted"/>
<feature type="transmembrane region" description="Helical" evidence="2">
    <location>
        <begin position="238"/>
        <end position="265"/>
    </location>
</feature>
<keyword evidence="2" id="KW-0812">Transmembrane</keyword>
<dbReference type="PROSITE" id="PS51257">
    <property type="entry name" value="PROKAR_LIPOPROTEIN"/>
    <property type="match status" value="1"/>
</dbReference>
<evidence type="ECO:0008006" key="6">
    <source>
        <dbReference type="Google" id="ProtNLM"/>
    </source>
</evidence>
<dbReference type="AlphaFoldDB" id="S9U8Q3"/>
<dbReference type="EMBL" id="ATMH01005925">
    <property type="protein sequence ID" value="EPY27092.1"/>
    <property type="molecule type" value="Genomic_DNA"/>
</dbReference>
<organism evidence="4 5">
    <name type="scientific">Strigomonas culicis</name>
    <dbReference type="NCBI Taxonomy" id="28005"/>
    <lineage>
        <taxon>Eukaryota</taxon>
        <taxon>Discoba</taxon>
        <taxon>Euglenozoa</taxon>
        <taxon>Kinetoplastea</taxon>
        <taxon>Metakinetoplastina</taxon>
        <taxon>Trypanosomatida</taxon>
        <taxon>Trypanosomatidae</taxon>
        <taxon>Strigomonadinae</taxon>
        <taxon>Strigomonas</taxon>
    </lineage>
</organism>
<feature type="signal peptide" evidence="3">
    <location>
        <begin position="1"/>
        <end position="24"/>
    </location>
</feature>
<keyword evidence="5" id="KW-1185">Reference proteome</keyword>
<feature type="chain" id="PRO_5004558275" description="C-type lectin domain-containing protein" evidence="3">
    <location>
        <begin position="25"/>
        <end position="335"/>
    </location>
</feature>
<comment type="caution">
    <text evidence="4">The sequence shown here is derived from an EMBL/GenBank/DDBJ whole genome shotgun (WGS) entry which is preliminary data.</text>
</comment>
<feature type="compositionally biased region" description="Acidic residues" evidence="1">
    <location>
        <begin position="311"/>
        <end position="320"/>
    </location>
</feature>
<evidence type="ECO:0000256" key="2">
    <source>
        <dbReference type="SAM" id="Phobius"/>
    </source>
</evidence>
<keyword evidence="3" id="KW-0732">Signal</keyword>
<name>S9U8Q3_9TRYP</name>
<keyword evidence="2" id="KW-0472">Membrane</keyword>
<protein>
    <recommendedName>
        <fullName evidence="6">C-type lectin domain-containing protein</fullName>
    </recommendedName>
</protein>
<keyword evidence="2" id="KW-1133">Transmembrane helix</keyword>
<feature type="region of interest" description="Disordered" evidence="1">
    <location>
        <begin position="288"/>
        <end position="335"/>
    </location>
</feature>
<evidence type="ECO:0000313" key="5">
    <source>
        <dbReference type="Proteomes" id="UP000015354"/>
    </source>
</evidence>
<dbReference type="Proteomes" id="UP000015354">
    <property type="component" value="Unassembled WGS sequence"/>
</dbReference>
<evidence type="ECO:0000256" key="1">
    <source>
        <dbReference type="SAM" id="MobiDB-lite"/>
    </source>
</evidence>
<sequence>MQKSRVFVTALAVLACLLAARTSAYEVVFSAKSGTSVQNYLYTQGGCSHYDITLVNAMPTSSTYNDAAQQAYSSAGMTGNVPLGGIAKQAACFTSYCEWSWDQGLYYYGSLTFMRGTYSSSNPSTSAASVSDVYNNFATGYPKSWNYSYWGARVPAMTSDGTWINTDLSLIYDQYVCQGYTFEQSDAATYGYATYPNGDIIDPRSYITTSQRSHCGSMVEVDNSGRWVDVQCIKTFPWWAALIIAVSCFVVVVSLIILTMCCCLCNKNQKEAKAKVRQMAADEDNIARVPTQSQVGMSRDTVLAPQLGDLSGDDEDDVDGDGGRENSGYGSGVGF</sequence>